<dbReference type="AlphaFoldDB" id="A0A5J4QZI5"/>
<organism evidence="1">
    <name type="scientific">termite gut metagenome</name>
    <dbReference type="NCBI Taxonomy" id="433724"/>
    <lineage>
        <taxon>unclassified sequences</taxon>
        <taxon>metagenomes</taxon>
        <taxon>organismal metagenomes</taxon>
    </lineage>
</organism>
<protein>
    <submittedName>
        <fullName evidence="1">Uncharacterized protein</fullName>
    </submittedName>
</protein>
<sequence length="65" mass="7234">MILPEKLCTSYLHLGVAGVVVLGERKGCPYTGVFSVKFNKCLSIILLGMKSYKILNHVYENPSFL</sequence>
<dbReference type="EMBL" id="SNRY01002043">
    <property type="protein sequence ID" value="KAA6327136.1"/>
    <property type="molecule type" value="Genomic_DNA"/>
</dbReference>
<reference evidence="1" key="1">
    <citation type="submission" date="2019-03" db="EMBL/GenBank/DDBJ databases">
        <title>Single cell metagenomics reveals metabolic interactions within the superorganism composed of flagellate Streblomastix strix and complex community of Bacteroidetes bacteria on its surface.</title>
        <authorList>
            <person name="Treitli S.C."/>
            <person name="Kolisko M."/>
            <person name="Husnik F."/>
            <person name="Keeling P."/>
            <person name="Hampl V."/>
        </authorList>
    </citation>
    <scope>NUCLEOTIDE SEQUENCE</scope>
    <source>
        <strain evidence="1">STM</strain>
    </source>
</reference>
<comment type="caution">
    <text evidence="1">The sequence shown here is derived from an EMBL/GenBank/DDBJ whole genome shotgun (WGS) entry which is preliminary data.</text>
</comment>
<gene>
    <name evidence="1" type="ORF">EZS27_023855</name>
</gene>
<proteinExistence type="predicted"/>
<accession>A0A5J4QZI5</accession>
<name>A0A5J4QZI5_9ZZZZ</name>
<evidence type="ECO:0000313" key="1">
    <source>
        <dbReference type="EMBL" id="KAA6327136.1"/>
    </source>
</evidence>